<dbReference type="Gene3D" id="3.10.10.10">
    <property type="entry name" value="HIV Type 1 Reverse Transcriptase, subunit A, domain 1"/>
    <property type="match status" value="1"/>
</dbReference>
<proteinExistence type="predicted"/>
<evidence type="ECO:0000313" key="1">
    <source>
        <dbReference type="EMBL" id="JAD53970.1"/>
    </source>
</evidence>
<organism evidence="1">
    <name type="scientific">Arundo donax</name>
    <name type="common">Giant reed</name>
    <name type="synonym">Donax arundinaceus</name>
    <dbReference type="NCBI Taxonomy" id="35708"/>
    <lineage>
        <taxon>Eukaryota</taxon>
        <taxon>Viridiplantae</taxon>
        <taxon>Streptophyta</taxon>
        <taxon>Embryophyta</taxon>
        <taxon>Tracheophyta</taxon>
        <taxon>Spermatophyta</taxon>
        <taxon>Magnoliopsida</taxon>
        <taxon>Liliopsida</taxon>
        <taxon>Poales</taxon>
        <taxon>Poaceae</taxon>
        <taxon>PACMAD clade</taxon>
        <taxon>Arundinoideae</taxon>
        <taxon>Arundineae</taxon>
        <taxon>Arundo</taxon>
    </lineage>
</organism>
<dbReference type="EMBL" id="GBRH01243925">
    <property type="protein sequence ID" value="JAD53970.1"/>
    <property type="molecule type" value="Transcribed_RNA"/>
</dbReference>
<evidence type="ECO:0008006" key="2">
    <source>
        <dbReference type="Google" id="ProtNLM"/>
    </source>
</evidence>
<dbReference type="SUPFAM" id="SSF56672">
    <property type="entry name" value="DNA/RNA polymerases"/>
    <property type="match status" value="1"/>
</dbReference>
<protein>
    <recommendedName>
        <fullName evidence="2">Reverse transcriptase domain-containing protein</fullName>
    </recommendedName>
</protein>
<name>A0A0A9AYG2_ARUDO</name>
<reference evidence="1" key="2">
    <citation type="journal article" date="2015" name="Data Brief">
        <title>Shoot transcriptome of the giant reed, Arundo donax.</title>
        <authorList>
            <person name="Barrero R.A."/>
            <person name="Guerrero F.D."/>
            <person name="Moolhuijzen P."/>
            <person name="Goolsby J.A."/>
            <person name="Tidwell J."/>
            <person name="Bellgard S.E."/>
            <person name="Bellgard M.I."/>
        </authorList>
    </citation>
    <scope>NUCLEOTIDE SEQUENCE</scope>
    <source>
        <tissue evidence="1">Shoot tissue taken approximately 20 cm above the soil surface</tissue>
    </source>
</reference>
<accession>A0A0A9AYG2</accession>
<reference evidence="1" key="1">
    <citation type="submission" date="2014-09" db="EMBL/GenBank/DDBJ databases">
        <authorList>
            <person name="Magalhaes I.L.F."/>
            <person name="Oliveira U."/>
            <person name="Santos F.R."/>
            <person name="Vidigal T.H.D.A."/>
            <person name="Brescovit A.D."/>
            <person name="Santos A.J."/>
        </authorList>
    </citation>
    <scope>NUCLEOTIDE SEQUENCE</scope>
    <source>
        <tissue evidence="1">Shoot tissue taken approximately 20 cm above the soil surface</tissue>
    </source>
</reference>
<dbReference type="PANTHER" id="PTHR24559:SF452">
    <property type="entry name" value="INTEGRASE CATALYTIC DOMAIN-CONTAINING PROTEIN"/>
    <property type="match status" value="1"/>
</dbReference>
<dbReference type="AlphaFoldDB" id="A0A0A9AYG2"/>
<dbReference type="PANTHER" id="PTHR24559">
    <property type="entry name" value="TRANSPOSON TY3-I GAG-POL POLYPROTEIN"/>
    <property type="match status" value="1"/>
</dbReference>
<sequence>MSFWRIDHRVQWHGVGTSRSAQVLSISNDNLLQLLAEFADIFAEPQGLPPAPFDHRIHLVPGTPPVAVWPYRYPQLLKDEIERQCEVMLQQGIIQPSTSPFSSPVLLVRKKDGTWRFCVN</sequence>
<dbReference type="InterPro" id="IPR053134">
    <property type="entry name" value="RNA-dir_DNA_polymerase"/>
</dbReference>
<dbReference type="InterPro" id="IPR043502">
    <property type="entry name" value="DNA/RNA_pol_sf"/>
</dbReference>